<protein>
    <recommendedName>
        <fullName evidence="3">NmrA-like domain-containing protein</fullName>
    </recommendedName>
</protein>
<evidence type="ECO:0000256" key="2">
    <source>
        <dbReference type="ARBA" id="ARBA00022857"/>
    </source>
</evidence>
<dbReference type="PANTHER" id="PTHR42748">
    <property type="entry name" value="NITROGEN METABOLITE REPRESSION PROTEIN NMRA FAMILY MEMBER"/>
    <property type="match status" value="1"/>
</dbReference>
<dbReference type="InterPro" id="IPR051164">
    <property type="entry name" value="NmrA-like_oxidored"/>
</dbReference>
<dbReference type="InterPro" id="IPR008030">
    <property type="entry name" value="NmrA-like"/>
</dbReference>
<dbReference type="HOGENOM" id="CLU_007383_8_1_1"/>
<proteinExistence type="inferred from homology"/>
<evidence type="ECO:0000313" key="5">
    <source>
        <dbReference type="Proteomes" id="UP000053599"/>
    </source>
</evidence>
<dbReference type="SUPFAM" id="SSF51735">
    <property type="entry name" value="NAD(P)-binding Rossmann-fold domains"/>
    <property type="match status" value="1"/>
</dbReference>
<reference evidence="4 5" key="1">
    <citation type="submission" date="2015-01" db="EMBL/GenBank/DDBJ databases">
        <title>The Genome Sequence of Exophiala sideris CBS121828.</title>
        <authorList>
            <consortium name="The Broad Institute Genomics Platform"/>
            <person name="Cuomo C."/>
            <person name="de Hoog S."/>
            <person name="Gorbushina A."/>
            <person name="Stielow B."/>
            <person name="Teixiera M."/>
            <person name="Abouelleil A."/>
            <person name="Chapman S.B."/>
            <person name="Priest M."/>
            <person name="Young S.K."/>
            <person name="Wortman J."/>
            <person name="Nusbaum C."/>
            <person name="Birren B."/>
        </authorList>
    </citation>
    <scope>NUCLEOTIDE SEQUENCE [LARGE SCALE GENOMIC DNA]</scope>
    <source>
        <strain evidence="4 5">CBS 121828</strain>
    </source>
</reference>
<dbReference type="PANTHER" id="PTHR42748:SF11">
    <property type="entry name" value="NMRA-LIKE DOMAIN-CONTAINING PROTEIN"/>
    <property type="match status" value="1"/>
</dbReference>
<comment type="similarity">
    <text evidence="1">Belongs to the NmrA-type oxidoreductase family.</text>
</comment>
<dbReference type="Proteomes" id="UP000053599">
    <property type="component" value="Unassembled WGS sequence"/>
</dbReference>
<dbReference type="AlphaFoldDB" id="A0A0D1X4N9"/>
<dbReference type="InterPro" id="IPR036291">
    <property type="entry name" value="NAD(P)-bd_dom_sf"/>
</dbReference>
<keyword evidence="2" id="KW-0521">NADP</keyword>
<evidence type="ECO:0000256" key="1">
    <source>
        <dbReference type="ARBA" id="ARBA00006328"/>
    </source>
</evidence>
<accession>A0A0D1X4N9</accession>
<dbReference type="EMBL" id="KN846952">
    <property type="protein sequence ID" value="KIV82561.1"/>
    <property type="molecule type" value="Genomic_DNA"/>
</dbReference>
<dbReference type="STRING" id="1016849.A0A0D1X4N9"/>
<gene>
    <name evidence="4" type="ORF">PV11_04663</name>
</gene>
<evidence type="ECO:0000313" key="4">
    <source>
        <dbReference type="EMBL" id="KIV82561.1"/>
    </source>
</evidence>
<feature type="domain" description="NmrA-like" evidence="3">
    <location>
        <begin position="45"/>
        <end position="347"/>
    </location>
</feature>
<dbReference type="GO" id="GO:0005634">
    <property type="term" value="C:nucleus"/>
    <property type="evidence" value="ECO:0007669"/>
    <property type="project" value="TreeGrafter"/>
</dbReference>
<name>A0A0D1X4N9_9EURO</name>
<dbReference type="Pfam" id="PF05368">
    <property type="entry name" value="NmrA"/>
    <property type="match status" value="1"/>
</dbReference>
<organism evidence="4 5">
    <name type="scientific">Exophiala sideris</name>
    <dbReference type="NCBI Taxonomy" id="1016849"/>
    <lineage>
        <taxon>Eukaryota</taxon>
        <taxon>Fungi</taxon>
        <taxon>Dikarya</taxon>
        <taxon>Ascomycota</taxon>
        <taxon>Pezizomycotina</taxon>
        <taxon>Eurotiomycetes</taxon>
        <taxon>Chaetothyriomycetidae</taxon>
        <taxon>Chaetothyriales</taxon>
        <taxon>Herpotrichiellaceae</taxon>
        <taxon>Exophiala</taxon>
    </lineage>
</organism>
<dbReference type="OrthoDB" id="3358371at2759"/>
<dbReference type="Gene3D" id="3.90.25.10">
    <property type="entry name" value="UDP-galactose 4-epimerase, domain 1"/>
    <property type="match status" value="1"/>
</dbReference>
<dbReference type="Gene3D" id="3.40.50.720">
    <property type="entry name" value="NAD(P)-binding Rossmann-like Domain"/>
    <property type="match status" value="1"/>
</dbReference>
<sequence>MVPRSGVTKTQHCRSRSPYLSYSTHILRTGFPPSTRDHTQLPSMSKVLAVFGATGQQGGSIVDFVLKDTQLSKEYKVRGVTRDISSETALRLKEKGVEVVQGDVTEPSSLNTALRGAHTVFALTAPAYGPESRAKEFATGKAIANVAIAEEVQHIILSTLPNVSKMSGGKYTNVTGFDAKADVEEYIRKLPIKSAFFAPASFMQNFQTMPIKKNENGVHIFARPVTPSSLLPLIDIVADTGKFVGAILASPDEYEGKTFCAATKVYSMTEIAGIISEVSGKEVKYVQVPPDQYRQTLSGRMGSYADVLVDMMLYQQDFGYFGPQTEELVQWAVDNARGKVTGFKEYLEQHPLPSLQ</sequence>
<evidence type="ECO:0000259" key="3">
    <source>
        <dbReference type="Pfam" id="PF05368"/>
    </source>
</evidence>
<dbReference type="CDD" id="cd05251">
    <property type="entry name" value="NmrA_like_SDR_a"/>
    <property type="match status" value="1"/>
</dbReference>